<dbReference type="Proteomes" id="UP000236731">
    <property type="component" value="Unassembled WGS sequence"/>
</dbReference>
<dbReference type="Pfam" id="PF01476">
    <property type="entry name" value="LysM"/>
    <property type="match status" value="2"/>
</dbReference>
<keyword evidence="4" id="KW-1185">Reference proteome</keyword>
<evidence type="ECO:0000259" key="2">
    <source>
        <dbReference type="PROSITE" id="PS51782"/>
    </source>
</evidence>
<gene>
    <name evidence="3" type="ORF">SAMN05421877_10427</name>
</gene>
<dbReference type="InterPro" id="IPR018392">
    <property type="entry name" value="LysM"/>
</dbReference>
<dbReference type="EMBL" id="FNUT01000004">
    <property type="protein sequence ID" value="SEF97872.1"/>
    <property type="molecule type" value="Genomic_DNA"/>
</dbReference>
<dbReference type="AlphaFoldDB" id="A0A1H5WEI4"/>
<name>A0A1H5WEI4_9SPHI</name>
<protein>
    <submittedName>
        <fullName evidence="3">LysM repeat-containing protein</fullName>
    </submittedName>
</protein>
<dbReference type="PANTHER" id="PTHR33734:SF22">
    <property type="entry name" value="MEMBRANE-BOUND LYTIC MUREIN TRANSGLYCOSYLASE D"/>
    <property type="match status" value="1"/>
</dbReference>
<feature type="domain" description="LysM" evidence="2">
    <location>
        <begin position="134"/>
        <end position="177"/>
    </location>
</feature>
<organism evidence="3 4">
    <name type="scientific">Sphingobacterium lactis</name>
    <dbReference type="NCBI Taxonomy" id="797291"/>
    <lineage>
        <taxon>Bacteria</taxon>
        <taxon>Pseudomonadati</taxon>
        <taxon>Bacteroidota</taxon>
        <taxon>Sphingobacteriia</taxon>
        <taxon>Sphingobacteriales</taxon>
        <taxon>Sphingobacteriaceae</taxon>
        <taxon>Sphingobacterium</taxon>
    </lineage>
</organism>
<evidence type="ECO:0000313" key="4">
    <source>
        <dbReference type="Proteomes" id="UP000236731"/>
    </source>
</evidence>
<feature type="chain" id="PRO_5009288193" evidence="1">
    <location>
        <begin position="33"/>
        <end position="309"/>
    </location>
</feature>
<reference evidence="4" key="1">
    <citation type="submission" date="2016-10" db="EMBL/GenBank/DDBJ databases">
        <authorList>
            <person name="Varghese N."/>
            <person name="Submissions S."/>
        </authorList>
    </citation>
    <scope>NUCLEOTIDE SEQUENCE [LARGE SCALE GENOMIC DNA]</scope>
    <source>
        <strain evidence="4">DSM 22361</strain>
    </source>
</reference>
<evidence type="ECO:0000256" key="1">
    <source>
        <dbReference type="SAM" id="SignalP"/>
    </source>
</evidence>
<dbReference type="CDD" id="cd00118">
    <property type="entry name" value="LysM"/>
    <property type="match status" value="2"/>
</dbReference>
<sequence length="309" mass="33501">MIKKRLFLKSTKKTFIIFSAAFLLAGVSLVQAQTNTASQKTTVVNGKTVILHTVSAKDTYYQLSRIYGVPVKDIMAANNKKNLRVGDSVHIPSAAAAANTNSKPEKPVATVDTSKETKSLGTPTNETINAKILTEYKVGPNETLYSIARRFATSVDNIKKLNSLASDSVREGQTLKIPDGAVTVIKQETAPASINIPVPDNISKEEIEFETNRYGIREKKEKGIGIWMDNLESNGRSNLALHRTAPVGTILKITNPLTKSVTFAKVVGKFSDTADSRDAIVILSKSAASYIGALDKRFLIEITYGAPTN</sequence>
<keyword evidence="1" id="KW-0732">Signal</keyword>
<evidence type="ECO:0000313" key="3">
    <source>
        <dbReference type="EMBL" id="SEF97872.1"/>
    </source>
</evidence>
<dbReference type="RefSeq" id="WP_103905693.1">
    <property type="nucleotide sequence ID" value="NZ_CP049246.1"/>
</dbReference>
<feature type="signal peptide" evidence="1">
    <location>
        <begin position="1"/>
        <end position="32"/>
    </location>
</feature>
<dbReference type="GO" id="GO:0008932">
    <property type="term" value="F:lytic endotransglycosylase activity"/>
    <property type="evidence" value="ECO:0007669"/>
    <property type="project" value="TreeGrafter"/>
</dbReference>
<dbReference type="PROSITE" id="PS51782">
    <property type="entry name" value="LYSM"/>
    <property type="match status" value="1"/>
</dbReference>
<dbReference type="SUPFAM" id="SSF54106">
    <property type="entry name" value="LysM domain"/>
    <property type="match status" value="2"/>
</dbReference>
<dbReference type="OrthoDB" id="2149800at2"/>
<proteinExistence type="predicted"/>
<dbReference type="SMART" id="SM00257">
    <property type="entry name" value="LysM"/>
    <property type="match status" value="2"/>
</dbReference>
<dbReference type="PANTHER" id="PTHR33734">
    <property type="entry name" value="LYSM DOMAIN-CONTAINING GPI-ANCHORED PROTEIN 2"/>
    <property type="match status" value="1"/>
</dbReference>
<accession>A0A1H5WEI4</accession>
<dbReference type="Gene3D" id="3.10.350.10">
    <property type="entry name" value="LysM domain"/>
    <property type="match status" value="2"/>
</dbReference>
<dbReference type="InterPro" id="IPR036779">
    <property type="entry name" value="LysM_dom_sf"/>
</dbReference>